<dbReference type="Pfam" id="PF00107">
    <property type="entry name" value="ADH_zinc_N"/>
    <property type="match status" value="1"/>
</dbReference>
<dbReference type="Gene3D" id="3.90.180.10">
    <property type="entry name" value="Medium-chain alcohol dehydrogenases, catalytic domain"/>
    <property type="match status" value="1"/>
</dbReference>
<protein>
    <recommendedName>
        <fullName evidence="5">Alcohol dehydrogenase</fullName>
    </recommendedName>
</protein>
<dbReference type="GO" id="GO:0005739">
    <property type="term" value="C:mitochondrion"/>
    <property type="evidence" value="ECO:0007669"/>
    <property type="project" value="TreeGrafter"/>
</dbReference>
<dbReference type="SUPFAM" id="SSF51735">
    <property type="entry name" value="NAD(P)-binding Rossmann-fold domains"/>
    <property type="match status" value="1"/>
</dbReference>
<evidence type="ECO:0000259" key="1">
    <source>
        <dbReference type="Pfam" id="PF00107"/>
    </source>
</evidence>
<dbReference type="Gene3D" id="3.40.50.720">
    <property type="entry name" value="NAD(P)-binding Rossmann-like Domain"/>
    <property type="match status" value="1"/>
</dbReference>
<gene>
    <name evidence="3" type="ORF">OHK93_003792</name>
</gene>
<keyword evidence="4" id="KW-1185">Reference proteome</keyword>
<feature type="domain" description="Alcohol dehydrogenase-like C-terminal" evidence="1">
    <location>
        <begin position="186"/>
        <end position="315"/>
    </location>
</feature>
<dbReference type="InterPro" id="IPR013154">
    <property type="entry name" value="ADH-like_N"/>
</dbReference>
<feature type="domain" description="Alcohol dehydrogenase-like N-terminal" evidence="2">
    <location>
        <begin position="17"/>
        <end position="130"/>
    </location>
</feature>
<dbReference type="Proteomes" id="UP001161017">
    <property type="component" value="Unassembled WGS sequence"/>
</dbReference>
<dbReference type="AlphaFoldDB" id="A0AA43QX64"/>
<dbReference type="GO" id="GO:0016491">
    <property type="term" value="F:oxidoreductase activity"/>
    <property type="evidence" value="ECO:0007669"/>
    <property type="project" value="TreeGrafter"/>
</dbReference>
<dbReference type="PANTHER" id="PTHR43677">
    <property type="entry name" value="SHORT-CHAIN DEHYDROGENASE/REDUCTASE"/>
    <property type="match status" value="1"/>
</dbReference>
<dbReference type="InterPro" id="IPR013149">
    <property type="entry name" value="ADH-like_C"/>
</dbReference>
<evidence type="ECO:0000313" key="3">
    <source>
        <dbReference type="EMBL" id="MDI1492578.1"/>
    </source>
</evidence>
<dbReference type="InterPro" id="IPR051397">
    <property type="entry name" value="Zn-ADH-like_protein"/>
</dbReference>
<evidence type="ECO:0000259" key="2">
    <source>
        <dbReference type="Pfam" id="PF08240"/>
    </source>
</evidence>
<sequence length="360" mass="38443">MTSEPLHLRTIPTPTPGPGSAIIRVLAVPILTYAREIYNGSRNYPYPTPLVPGASAIGRVVAVGNDAVMLRAGDLVYADCCVRGRDDRDTIFLGGLHQGFTDSSHKLMGGEFRDFTFAEYARVPLEVCSRLDEGRLLGSPERGGLGLTVEDLTWMMGLSVPFGGLTDINLKTGERVIIAPATGGFGGSAVKVALAMGAFVVAMGRDQEALKKLKALNPEKVDTVQMTGDMETDIAALKQFGPVDAYYDVSPAAAINSTHIRSCIQALAYGGRVSFMGGIKGDVLVPYTFIMHFDISLKGKWMLAPKDAGRLIRLIEGGILTLGEKGGSRVVATYGLKDWKEAFDTAAAANRVGDLTVFKP</sequence>
<evidence type="ECO:0008006" key="5">
    <source>
        <dbReference type="Google" id="ProtNLM"/>
    </source>
</evidence>
<dbReference type="InterPro" id="IPR011032">
    <property type="entry name" value="GroES-like_sf"/>
</dbReference>
<dbReference type="Pfam" id="PF08240">
    <property type="entry name" value="ADH_N"/>
    <property type="match status" value="1"/>
</dbReference>
<dbReference type="SUPFAM" id="SSF50129">
    <property type="entry name" value="GroES-like"/>
    <property type="match status" value="1"/>
</dbReference>
<evidence type="ECO:0000313" key="4">
    <source>
        <dbReference type="Proteomes" id="UP001161017"/>
    </source>
</evidence>
<comment type="caution">
    <text evidence="3">The sequence shown here is derived from an EMBL/GenBank/DDBJ whole genome shotgun (WGS) entry which is preliminary data.</text>
</comment>
<dbReference type="PANTHER" id="PTHR43677:SF4">
    <property type="entry name" value="QUINONE OXIDOREDUCTASE-LIKE PROTEIN 2"/>
    <property type="match status" value="1"/>
</dbReference>
<accession>A0AA43QX64</accession>
<reference evidence="3" key="1">
    <citation type="journal article" date="2023" name="Genome Biol. Evol.">
        <title>First Whole Genome Sequence and Flow Cytometry Genome Size Data for the Lichen-Forming Fungus Ramalina farinacea (Ascomycota).</title>
        <authorList>
            <person name="Llewellyn T."/>
            <person name="Mian S."/>
            <person name="Hill R."/>
            <person name="Leitch I.J."/>
            <person name="Gaya E."/>
        </authorList>
    </citation>
    <scope>NUCLEOTIDE SEQUENCE</scope>
    <source>
        <strain evidence="3">LIQ254RAFAR</strain>
    </source>
</reference>
<dbReference type="InterPro" id="IPR036291">
    <property type="entry name" value="NAD(P)-bd_dom_sf"/>
</dbReference>
<proteinExistence type="predicted"/>
<name>A0AA43QX64_9LECA</name>
<dbReference type="EMBL" id="JAPUFD010000019">
    <property type="protein sequence ID" value="MDI1492578.1"/>
    <property type="molecule type" value="Genomic_DNA"/>
</dbReference>
<organism evidence="3 4">
    <name type="scientific">Ramalina farinacea</name>
    <dbReference type="NCBI Taxonomy" id="258253"/>
    <lineage>
        <taxon>Eukaryota</taxon>
        <taxon>Fungi</taxon>
        <taxon>Dikarya</taxon>
        <taxon>Ascomycota</taxon>
        <taxon>Pezizomycotina</taxon>
        <taxon>Lecanoromycetes</taxon>
        <taxon>OSLEUM clade</taxon>
        <taxon>Lecanoromycetidae</taxon>
        <taxon>Lecanorales</taxon>
        <taxon>Lecanorineae</taxon>
        <taxon>Ramalinaceae</taxon>
        <taxon>Ramalina</taxon>
    </lineage>
</organism>